<dbReference type="InterPro" id="IPR013740">
    <property type="entry name" value="Redoxin"/>
</dbReference>
<comment type="caution">
    <text evidence="2">The sequence shown here is derived from an EMBL/GenBank/DDBJ whole genome shotgun (WGS) entry which is preliminary data.</text>
</comment>
<evidence type="ECO:0000313" key="3">
    <source>
        <dbReference type="Proteomes" id="UP000316167"/>
    </source>
</evidence>
<dbReference type="PANTHER" id="PTHR42852">
    <property type="entry name" value="THIOL:DISULFIDE INTERCHANGE PROTEIN DSBE"/>
    <property type="match status" value="1"/>
</dbReference>
<dbReference type="SUPFAM" id="SSF52833">
    <property type="entry name" value="Thioredoxin-like"/>
    <property type="match status" value="1"/>
</dbReference>
<organism evidence="2 3">
    <name type="scientific">Lacibacter cauensis</name>
    <dbReference type="NCBI Taxonomy" id="510947"/>
    <lineage>
        <taxon>Bacteria</taxon>
        <taxon>Pseudomonadati</taxon>
        <taxon>Bacteroidota</taxon>
        <taxon>Chitinophagia</taxon>
        <taxon>Chitinophagales</taxon>
        <taxon>Chitinophagaceae</taxon>
        <taxon>Lacibacter</taxon>
    </lineage>
</organism>
<feature type="domain" description="Thioredoxin" evidence="1">
    <location>
        <begin position="26"/>
        <end position="171"/>
    </location>
</feature>
<dbReference type="Gene3D" id="3.40.30.10">
    <property type="entry name" value="Glutaredoxin"/>
    <property type="match status" value="1"/>
</dbReference>
<evidence type="ECO:0000313" key="2">
    <source>
        <dbReference type="EMBL" id="TWI85849.1"/>
    </source>
</evidence>
<sequence length="446" mass="51488">MKNSVRILFIAIMLLPTLGIGQVMPLNIGSKVPDIVFEKMLNHTSPKGKLSDFKGKAIIIDMWFLDCAPCVSAMPMLDSIQKVYQKDGLQILLYNIRDKKEAIQDFWANHRYLKSLKMTQVVEDTMIKQYFPAISFPTQIWINKAGYVIAITDGKGTTTENLQKFVNGEKVKLPLKVDELDLNVRHATLPQISIRYGENLNNLIYYSYFSKYRKEFSGMYAHQYDSVNNIVRVKFMNTSMINLYNMAYAGTIHARLPIYAKGAEFRIVRKDSNPISSIPDYENKTNIFCYELMYKPTKGDPVYASISTKDLKLSKYMVADLDRFFGFKSHEEDAMIDCYVISPNGNGKRYLKPLDSTKKQFVYGITQKVGKPLSVNMVPHWALDNQLTTYCDRPFYLDLEPSKKINFEVTWNPEHPELMNAELEKYDLKFEKTKRKAKVIILEDAD</sequence>
<dbReference type="RefSeq" id="WP_144884943.1">
    <property type="nucleotide sequence ID" value="NZ_VLLE01000002.1"/>
</dbReference>
<dbReference type="InterPro" id="IPR050553">
    <property type="entry name" value="Thioredoxin_ResA/DsbE_sf"/>
</dbReference>
<keyword evidence="2" id="KW-0413">Isomerase</keyword>
<accession>A0A562SX43</accession>
<evidence type="ECO:0000259" key="1">
    <source>
        <dbReference type="PROSITE" id="PS51352"/>
    </source>
</evidence>
<dbReference type="PROSITE" id="PS51352">
    <property type="entry name" value="THIOREDOXIN_2"/>
    <property type="match status" value="1"/>
</dbReference>
<dbReference type="OrthoDB" id="793244at2"/>
<dbReference type="InterPro" id="IPR013766">
    <property type="entry name" value="Thioredoxin_domain"/>
</dbReference>
<dbReference type="PANTHER" id="PTHR42852:SF17">
    <property type="entry name" value="THIOREDOXIN-LIKE PROTEIN HI_1115"/>
    <property type="match status" value="1"/>
</dbReference>
<proteinExistence type="predicted"/>
<dbReference type="GO" id="GO:0016853">
    <property type="term" value="F:isomerase activity"/>
    <property type="evidence" value="ECO:0007669"/>
    <property type="project" value="UniProtKB-KW"/>
</dbReference>
<protein>
    <submittedName>
        <fullName evidence="2">Thiol-disulfide isomerase/thioredoxin</fullName>
    </submittedName>
</protein>
<dbReference type="EMBL" id="VLLE01000002">
    <property type="protein sequence ID" value="TWI85849.1"/>
    <property type="molecule type" value="Genomic_DNA"/>
</dbReference>
<dbReference type="GO" id="GO:0016491">
    <property type="term" value="F:oxidoreductase activity"/>
    <property type="evidence" value="ECO:0007669"/>
    <property type="project" value="InterPro"/>
</dbReference>
<dbReference type="CDD" id="cd02966">
    <property type="entry name" value="TlpA_like_family"/>
    <property type="match status" value="1"/>
</dbReference>
<reference evidence="2 3" key="1">
    <citation type="journal article" date="2015" name="Stand. Genomic Sci.">
        <title>Genomic Encyclopedia of Bacterial and Archaeal Type Strains, Phase III: the genomes of soil and plant-associated and newly described type strains.</title>
        <authorList>
            <person name="Whitman W.B."/>
            <person name="Woyke T."/>
            <person name="Klenk H.P."/>
            <person name="Zhou Y."/>
            <person name="Lilburn T.G."/>
            <person name="Beck B.J."/>
            <person name="De Vos P."/>
            <person name="Vandamme P."/>
            <person name="Eisen J.A."/>
            <person name="Garrity G."/>
            <person name="Hugenholtz P."/>
            <person name="Kyrpides N.C."/>
        </authorList>
    </citation>
    <scope>NUCLEOTIDE SEQUENCE [LARGE SCALE GENOMIC DNA]</scope>
    <source>
        <strain evidence="2 3">CGMCC 1.7271</strain>
    </source>
</reference>
<name>A0A562SX43_9BACT</name>
<gene>
    <name evidence="2" type="ORF">IQ13_1018</name>
</gene>
<keyword evidence="3" id="KW-1185">Reference proteome</keyword>
<dbReference type="InterPro" id="IPR036249">
    <property type="entry name" value="Thioredoxin-like_sf"/>
</dbReference>
<dbReference type="Pfam" id="PF08534">
    <property type="entry name" value="Redoxin"/>
    <property type="match status" value="1"/>
</dbReference>
<dbReference type="AlphaFoldDB" id="A0A562SX43"/>
<dbReference type="Proteomes" id="UP000316167">
    <property type="component" value="Unassembled WGS sequence"/>
</dbReference>